<sequence>MAGTWYQNYRRVIRAREGPRHAHPRRRRDCRRDCRRALIAGAVAHAGLASRGAATAALAAIAAKPAHPMRRANPSLRPGTVDRADGNCCAME</sequence>
<name>A0A6J4JED7_9PROT</name>
<protein>
    <submittedName>
        <fullName evidence="1">Uncharacterized protein</fullName>
    </submittedName>
</protein>
<proteinExistence type="predicted"/>
<evidence type="ECO:0000313" key="1">
    <source>
        <dbReference type="EMBL" id="CAA9278225.1"/>
    </source>
</evidence>
<accession>A0A6J4JED7</accession>
<reference evidence="1" key="1">
    <citation type="submission" date="2020-02" db="EMBL/GenBank/DDBJ databases">
        <authorList>
            <person name="Meier V. D."/>
        </authorList>
    </citation>
    <scope>NUCLEOTIDE SEQUENCE</scope>
    <source>
        <strain evidence="1">AVDCRST_MAG27</strain>
    </source>
</reference>
<dbReference type="EMBL" id="CADCTD010000163">
    <property type="protein sequence ID" value="CAA9278225.1"/>
    <property type="molecule type" value="Genomic_DNA"/>
</dbReference>
<gene>
    <name evidence="1" type="ORF">AVDCRST_MAG27-3565</name>
</gene>
<organism evidence="1">
    <name type="scientific">uncultured Craurococcus sp</name>
    <dbReference type="NCBI Taxonomy" id="1135998"/>
    <lineage>
        <taxon>Bacteria</taxon>
        <taxon>Pseudomonadati</taxon>
        <taxon>Pseudomonadota</taxon>
        <taxon>Alphaproteobacteria</taxon>
        <taxon>Acetobacterales</taxon>
        <taxon>Acetobacteraceae</taxon>
        <taxon>Craurococcus</taxon>
        <taxon>environmental samples</taxon>
    </lineage>
</organism>
<dbReference type="AlphaFoldDB" id="A0A6J4JED7"/>